<feature type="compositionally biased region" description="Polar residues" evidence="1">
    <location>
        <begin position="859"/>
        <end position="869"/>
    </location>
</feature>
<gene>
    <name evidence="3" type="ORF">DDE83_001020</name>
</gene>
<reference evidence="4" key="1">
    <citation type="submission" date="2018-05" db="EMBL/GenBank/DDBJ databases">
        <title>Draft genome sequence of Stemphylium lycopersici strain CIDEFI 213.</title>
        <authorList>
            <person name="Medina R."/>
            <person name="Franco M.E.E."/>
            <person name="Lucentini C.G."/>
            <person name="Saparrat M.C.N."/>
            <person name="Balatti P.A."/>
        </authorList>
    </citation>
    <scope>NUCLEOTIDE SEQUENCE [LARGE SCALE GENOMIC DNA]</scope>
    <source>
        <strain evidence="4">CIDEFI 213</strain>
    </source>
</reference>
<dbReference type="STRING" id="183478.A0A364NE71"/>
<feature type="region of interest" description="Disordered" evidence="1">
    <location>
        <begin position="910"/>
        <end position="1017"/>
    </location>
</feature>
<evidence type="ECO:0000313" key="3">
    <source>
        <dbReference type="EMBL" id="RAR15570.1"/>
    </source>
</evidence>
<name>A0A364NE71_STELY</name>
<sequence length="1017" mass="111781">MSFAITSAAGLARLPAASRRASSTGFFLLALSASPLVAPASASRSAGHHPQRMPAYAQSTCPLSRDTSPATVGLRSFHSTSHNWRSTPQYTYHVAASYSAKQDRFNAEQNLYTRPVHDPTNSKIEDLRECKDALDKRRRAKSGQDAFFFSQVGNTNTTTFGVADGVGGWVESGLDPADFSHGLCEYMACAARSWPHGFNTTALHPKDLLQVAYDEVTDDDSIEGGGSTACLAVAEPNGNVEVANLGDSGFMHLGLNAVRHFTQPQTHAFNTPYQLSKTPQRMLVQMAVFGGPSTLSDLPKESSVTHHKVRHGDVLVFATDGVWDNLSPQDALGIVSRHMVDLGAWVEKDGTLEVGQDLAKLVQADPARKADSSSLQAKVAVAIAKEAKVTGLNTRRDGPFAKEVQRHYPGENWHGDLLGVFVMALRRPSTADDAGPSRMPFVAAEALLWGPEMKKQHAYLLTEMRTLQKQHDGYDMRIQMTEAVAAASEAATARIRHLEQQIAAIEAEDDDKAFEKWVSGEMTRLSIFVDTNKNVRQKQIELDTHVSHISENLGKLERLPIDLKTVLRRLDNLEHGRRDDAHRIRSLEGEIERLRSQQTTAPLRFGNTRSEQKPRQEDTRTLTPPQLTDTDISDATTETDDEGLLNSHLPLCVNLQVPKSPDIRQGGLMEILATSPTKGRSVISARKRLLQRPSIHDSMLTRSTEAIPMSLHISPPATQLVNRERRHIAPALDPEREACPQRITKAPSNELPATQLVDRPALKKRKQPDPEPQTQRQTRSQAKRNQAKDVKPQVTPTSEAAQVIQPAPLIEPISSPRKKLKITPLEPPAQKKGGPNTTRQTAHRSIKRVQKQPIKTKMAASTQLETATTRSKKIQATAPCNKDTLSFPSRPCITRPKAQQRLIIKLPLPKRPAHLGPRGTENSQINAADRVKMSPRKAAAGSISPFKILREPVSARNKHPLQHEQGNGTSRQTGKLNAIDDDPGSSSRAVSPEKARPLARVRSPPASNVSTAGRRRR</sequence>
<dbReference type="GO" id="GO:0004722">
    <property type="term" value="F:protein serine/threonine phosphatase activity"/>
    <property type="evidence" value="ECO:0007669"/>
    <property type="project" value="TreeGrafter"/>
</dbReference>
<feature type="compositionally biased region" description="Polar residues" evidence="1">
    <location>
        <begin position="772"/>
        <end position="784"/>
    </location>
</feature>
<feature type="compositionally biased region" description="Polar residues" evidence="1">
    <location>
        <begin position="964"/>
        <end position="975"/>
    </location>
</feature>
<feature type="compositionally biased region" description="Basic residues" evidence="1">
    <location>
        <begin position="841"/>
        <end position="850"/>
    </location>
</feature>
<organism evidence="3 4">
    <name type="scientific">Stemphylium lycopersici</name>
    <name type="common">Tomato gray leaf spot disease fungus</name>
    <name type="synonym">Thyrospora lycopersici</name>
    <dbReference type="NCBI Taxonomy" id="183478"/>
    <lineage>
        <taxon>Eukaryota</taxon>
        <taxon>Fungi</taxon>
        <taxon>Dikarya</taxon>
        <taxon>Ascomycota</taxon>
        <taxon>Pezizomycotina</taxon>
        <taxon>Dothideomycetes</taxon>
        <taxon>Pleosporomycetidae</taxon>
        <taxon>Pleosporales</taxon>
        <taxon>Pleosporineae</taxon>
        <taxon>Pleosporaceae</taxon>
        <taxon>Stemphylium</taxon>
    </lineage>
</organism>
<feature type="region of interest" description="Disordered" evidence="1">
    <location>
        <begin position="593"/>
        <end position="633"/>
    </location>
</feature>
<evidence type="ECO:0000259" key="2">
    <source>
        <dbReference type="PROSITE" id="PS51746"/>
    </source>
</evidence>
<keyword evidence="4" id="KW-1185">Reference proteome</keyword>
<dbReference type="InterPro" id="IPR039123">
    <property type="entry name" value="PPTC7"/>
</dbReference>
<dbReference type="PROSITE" id="PS51746">
    <property type="entry name" value="PPM_2"/>
    <property type="match status" value="1"/>
</dbReference>
<dbReference type="SUPFAM" id="SSF81606">
    <property type="entry name" value="PP2C-like"/>
    <property type="match status" value="1"/>
</dbReference>
<dbReference type="PANTHER" id="PTHR12320:SF1">
    <property type="entry name" value="PROTEIN PHOSPHATASE PTC7 HOMOLOG"/>
    <property type="match status" value="1"/>
</dbReference>
<evidence type="ECO:0000313" key="4">
    <source>
        <dbReference type="Proteomes" id="UP000249619"/>
    </source>
</evidence>
<accession>A0A364NE71</accession>
<dbReference type="Proteomes" id="UP000249619">
    <property type="component" value="Unassembled WGS sequence"/>
</dbReference>
<dbReference type="AlphaFoldDB" id="A0A364NE71"/>
<dbReference type="SMART" id="SM00331">
    <property type="entry name" value="PP2C_SIG"/>
    <property type="match status" value="1"/>
</dbReference>
<evidence type="ECO:0000256" key="1">
    <source>
        <dbReference type="SAM" id="MobiDB-lite"/>
    </source>
</evidence>
<dbReference type="PANTHER" id="PTHR12320">
    <property type="entry name" value="PROTEIN PHOSPHATASE 2C"/>
    <property type="match status" value="1"/>
</dbReference>
<feature type="region of interest" description="Disordered" evidence="1">
    <location>
        <begin position="744"/>
        <end position="870"/>
    </location>
</feature>
<protein>
    <submittedName>
        <fullName evidence="3">5-azacytidine resistance protein azr1</fullName>
    </submittedName>
</protein>
<dbReference type="SMART" id="SM00332">
    <property type="entry name" value="PP2Cc"/>
    <property type="match status" value="1"/>
</dbReference>
<dbReference type="EMBL" id="QGDH01000010">
    <property type="protein sequence ID" value="RAR15570.1"/>
    <property type="molecule type" value="Genomic_DNA"/>
</dbReference>
<dbReference type="InterPro" id="IPR001932">
    <property type="entry name" value="PPM-type_phosphatase-like_dom"/>
</dbReference>
<feature type="compositionally biased region" description="Basic and acidic residues" evidence="1">
    <location>
        <begin position="610"/>
        <end position="620"/>
    </location>
</feature>
<proteinExistence type="predicted"/>
<dbReference type="InterPro" id="IPR036457">
    <property type="entry name" value="PPM-type-like_dom_sf"/>
</dbReference>
<feature type="domain" description="PPM-type phosphatase" evidence="2">
    <location>
        <begin position="126"/>
        <end position="379"/>
    </location>
</feature>
<feature type="compositionally biased region" description="Polar residues" evidence="1">
    <location>
        <begin position="621"/>
        <end position="633"/>
    </location>
</feature>
<dbReference type="Gene3D" id="3.60.40.10">
    <property type="entry name" value="PPM-type phosphatase domain"/>
    <property type="match status" value="1"/>
</dbReference>
<comment type="caution">
    <text evidence="3">The sequence shown here is derived from an EMBL/GenBank/DDBJ whole genome shotgun (WGS) entry which is preliminary data.</text>
</comment>